<organism evidence="2 3">
    <name type="scientific">Candidatus Cryptobacteroides excrementipullorum</name>
    <dbReference type="NCBI Taxonomy" id="2840761"/>
    <lineage>
        <taxon>Bacteria</taxon>
        <taxon>Pseudomonadati</taxon>
        <taxon>Bacteroidota</taxon>
        <taxon>Bacteroidia</taxon>
        <taxon>Bacteroidales</taxon>
        <taxon>Candidatus Cryptobacteroides</taxon>
    </lineage>
</organism>
<keyword evidence="1" id="KW-0732">Signal</keyword>
<gene>
    <name evidence="2" type="ORF">IAB80_01435</name>
</gene>
<evidence type="ECO:0000313" key="3">
    <source>
        <dbReference type="Proteomes" id="UP000823771"/>
    </source>
</evidence>
<sequence>MKKLTLLFMAAAMMTIGSVSLFGQGRYGADSAECVKYLSYYKEYYKQKNYDDALPNWRKAFKICPPSANQTMLVDGTTLIRQLINKNKSNSVYKDALVDTLIRIHDLRAENFPKYATTAINNKGLDMVNYLQDEPKALYDGLKSVISANKENSKPQFFLFLFNAACSLYESGVLTSDDVLNDFGVAMSYMDKMPANDDTQKIRTDIENLLATSNVASCENLIALFQPRFDATPDDLSLVTNIVKVMGSTEGCTDNDLFFNAANKMHELDPSSSSAYFLYKLYAGREDIDNAIKYMEEAIAAEDTDAAQDAQYYFELATFCYKNSSNAKAFEGAMKAAELDSSLAGKCYLLIGSIWGSQVCPGNEIEKRAPYWVAVDYLVKAKNADPSLAEDANKLIAQYSQYFPQTAEAFMYNYNKGDSYTVSCGGMRAVTTVRTQD</sequence>
<protein>
    <recommendedName>
        <fullName evidence="4">Tetratricopeptide repeat protein</fullName>
    </recommendedName>
</protein>
<dbReference type="EMBL" id="JADILZ010000015">
    <property type="protein sequence ID" value="MBO8477550.1"/>
    <property type="molecule type" value="Genomic_DNA"/>
</dbReference>
<feature type="signal peptide" evidence="1">
    <location>
        <begin position="1"/>
        <end position="21"/>
    </location>
</feature>
<evidence type="ECO:0000256" key="1">
    <source>
        <dbReference type="SAM" id="SignalP"/>
    </source>
</evidence>
<evidence type="ECO:0000313" key="2">
    <source>
        <dbReference type="EMBL" id="MBO8477550.1"/>
    </source>
</evidence>
<dbReference type="AlphaFoldDB" id="A0A9D9ISV2"/>
<dbReference type="SUPFAM" id="SSF48452">
    <property type="entry name" value="TPR-like"/>
    <property type="match status" value="1"/>
</dbReference>
<accession>A0A9D9ISV2</accession>
<reference evidence="2" key="2">
    <citation type="journal article" date="2021" name="PeerJ">
        <title>Extensive microbial diversity within the chicken gut microbiome revealed by metagenomics and culture.</title>
        <authorList>
            <person name="Gilroy R."/>
            <person name="Ravi A."/>
            <person name="Getino M."/>
            <person name="Pursley I."/>
            <person name="Horton D.L."/>
            <person name="Alikhan N.F."/>
            <person name="Baker D."/>
            <person name="Gharbi K."/>
            <person name="Hall N."/>
            <person name="Watson M."/>
            <person name="Adriaenssens E.M."/>
            <person name="Foster-Nyarko E."/>
            <person name="Jarju S."/>
            <person name="Secka A."/>
            <person name="Antonio M."/>
            <person name="Oren A."/>
            <person name="Chaudhuri R.R."/>
            <person name="La Ragione R."/>
            <person name="Hildebrand F."/>
            <person name="Pallen M.J."/>
        </authorList>
    </citation>
    <scope>NUCLEOTIDE SEQUENCE</scope>
    <source>
        <strain evidence="2">2478</strain>
    </source>
</reference>
<dbReference type="Gene3D" id="1.25.40.10">
    <property type="entry name" value="Tetratricopeptide repeat domain"/>
    <property type="match status" value="1"/>
</dbReference>
<feature type="chain" id="PRO_5038977568" description="Tetratricopeptide repeat protein" evidence="1">
    <location>
        <begin position="22"/>
        <end position="437"/>
    </location>
</feature>
<proteinExistence type="predicted"/>
<reference evidence="2" key="1">
    <citation type="submission" date="2020-10" db="EMBL/GenBank/DDBJ databases">
        <authorList>
            <person name="Gilroy R."/>
        </authorList>
    </citation>
    <scope>NUCLEOTIDE SEQUENCE</scope>
    <source>
        <strain evidence="2">2478</strain>
    </source>
</reference>
<name>A0A9D9ISV2_9BACT</name>
<dbReference type="Proteomes" id="UP000823771">
    <property type="component" value="Unassembled WGS sequence"/>
</dbReference>
<evidence type="ECO:0008006" key="4">
    <source>
        <dbReference type="Google" id="ProtNLM"/>
    </source>
</evidence>
<dbReference type="InterPro" id="IPR011990">
    <property type="entry name" value="TPR-like_helical_dom_sf"/>
</dbReference>
<comment type="caution">
    <text evidence="2">The sequence shown here is derived from an EMBL/GenBank/DDBJ whole genome shotgun (WGS) entry which is preliminary data.</text>
</comment>